<dbReference type="NCBIfam" id="TIGR00093">
    <property type="entry name" value="pseudouridine synthase"/>
    <property type="match status" value="1"/>
</dbReference>
<evidence type="ECO:0000256" key="3">
    <source>
        <dbReference type="RuleBase" id="RU003887"/>
    </source>
</evidence>
<dbReference type="InterPro" id="IPR006145">
    <property type="entry name" value="PsdUridine_synth_RsuA/RluA"/>
</dbReference>
<dbReference type="InterPro" id="IPR020094">
    <property type="entry name" value="TruA/RsuA/RluB/E/F_N"/>
</dbReference>
<dbReference type="InterPro" id="IPR018496">
    <property type="entry name" value="PsdUridine_synth_RsuA/RluB_CS"/>
</dbReference>
<dbReference type="FunFam" id="3.30.70.1560:FF:000001">
    <property type="entry name" value="Pseudouridine synthase"/>
    <property type="match status" value="1"/>
</dbReference>
<evidence type="ECO:0000256" key="2">
    <source>
        <dbReference type="ARBA" id="ARBA00023235"/>
    </source>
</evidence>
<dbReference type="InterPro" id="IPR000748">
    <property type="entry name" value="PsdUridine_synth_RsuA/RluB/E/F"/>
</dbReference>
<dbReference type="Gene3D" id="3.30.70.1560">
    <property type="entry name" value="Alpha-L RNA-binding motif"/>
    <property type="match status" value="1"/>
</dbReference>
<dbReference type="EC" id="5.4.99.-" evidence="3"/>
<protein>
    <recommendedName>
        <fullName evidence="3">Pseudouridine synthase</fullName>
        <ecNumber evidence="3">5.4.99.-</ecNumber>
    </recommendedName>
</protein>
<dbReference type="PATRIC" id="fig|129140.3.peg.2577"/>
<evidence type="ECO:0000313" key="6">
    <source>
        <dbReference type="Proteomes" id="UP000050474"/>
    </source>
</evidence>
<keyword evidence="2 3" id="KW-0413">Isomerase</keyword>
<dbReference type="InterPro" id="IPR020103">
    <property type="entry name" value="PsdUridine_synth_cat_dom_sf"/>
</dbReference>
<dbReference type="PANTHER" id="PTHR47683:SF2">
    <property type="entry name" value="RNA-BINDING S4 DOMAIN-CONTAINING PROTEIN"/>
    <property type="match status" value="1"/>
</dbReference>
<reference evidence="5 6" key="1">
    <citation type="submission" date="2015-09" db="EMBL/GenBank/DDBJ databases">
        <title>Genome announcement of multiple Pseudomonas syringae strains.</title>
        <authorList>
            <person name="Thakur S."/>
            <person name="Wang P.W."/>
            <person name="Gong Y."/>
            <person name="Weir B.S."/>
            <person name="Guttman D.S."/>
        </authorList>
    </citation>
    <scope>NUCLEOTIDE SEQUENCE [LARGE SCALE GENOMIC DNA]</scope>
    <source>
        <strain evidence="5 6">ICMP4091</strain>
    </source>
</reference>
<comment type="similarity">
    <text evidence="1 3">Belongs to the pseudouridine synthase RsuA family.</text>
</comment>
<dbReference type="GO" id="GO:0000455">
    <property type="term" value="P:enzyme-directed rRNA pseudouridine synthesis"/>
    <property type="evidence" value="ECO:0007669"/>
    <property type="project" value="UniProtKB-ARBA"/>
</dbReference>
<dbReference type="PROSITE" id="PS01149">
    <property type="entry name" value="PSI_RSU"/>
    <property type="match status" value="1"/>
</dbReference>
<dbReference type="Proteomes" id="UP000050474">
    <property type="component" value="Unassembled WGS sequence"/>
</dbReference>
<dbReference type="InterPro" id="IPR050343">
    <property type="entry name" value="RsuA_PseudoU_synthase"/>
</dbReference>
<dbReference type="Gene3D" id="3.30.70.580">
    <property type="entry name" value="Pseudouridine synthase I, catalytic domain, N-terminal subdomain"/>
    <property type="match status" value="1"/>
</dbReference>
<dbReference type="EMBL" id="LJRM01000006">
    <property type="protein sequence ID" value="KPY90183.1"/>
    <property type="molecule type" value="Genomic_DNA"/>
</dbReference>
<evidence type="ECO:0000256" key="1">
    <source>
        <dbReference type="ARBA" id="ARBA00008348"/>
    </source>
</evidence>
<dbReference type="AlphaFoldDB" id="A0A0Q0BDD8"/>
<name>A0A0Q0BDD8_9PSED</name>
<dbReference type="STRING" id="129140.ALO44_01968"/>
<evidence type="ECO:0000259" key="4">
    <source>
        <dbReference type="Pfam" id="PF00849"/>
    </source>
</evidence>
<dbReference type="GO" id="GO:0003723">
    <property type="term" value="F:RNA binding"/>
    <property type="evidence" value="ECO:0007669"/>
    <property type="project" value="InterPro"/>
</dbReference>
<dbReference type="PANTHER" id="PTHR47683">
    <property type="entry name" value="PSEUDOURIDINE SYNTHASE FAMILY PROTEIN-RELATED"/>
    <property type="match status" value="1"/>
</dbReference>
<evidence type="ECO:0000313" key="5">
    <source>
        <dbReference type="EMBL" id="KPY90183.1"/>
    </source>
</evidence>
<accession>A0A0Q0BDD8</accession>
<dbReference type="GO" id="GO:0120159">
    <property type="term" value="F:rRNA pseudouridine synthase activity"/>
    <property type="evidence" value="ECO:0007669"/>
    <property type="project" value="UniProtKB-ARBA"/>
</dbReference>
<gene>
    <name evidence="5" type="ORF">ALO44_01968</name>
</gene>
<feature type="domain" description="Pseudouridine synthase RsuA/RluA-like" evidence="4">
    <location>
        <begin position="66"/>
        <end position="210"/>
    </location>
</feature>
<dbReference type="GO" id="GO:0005829">
    <property type="term" value="C:cytosol"/>
    <property type="evidence" value="ECO:0007669"/>
    <property type="project" value="UniProtKB-ARBA"/>
</dbReference>
<dbReference type="SUPFAM" id="SSF55120">
    <property type="entry name" value="Pseudouridine synthase"/>
    <property type="match status" value="1"/>
</dbReference>
<comment type="caution">
    <text evidence="5">The sequence shown here is derived from an EMBL/GenBank/DDBJ whole genome shotgun (WGS) entry which is preliminary data.</text>
</comment>
<organism evidence="5 6">
    <name type="scientific">Pseudomonas syringae pv. tagetis</name>
    <dbReference type="NCBI Taxonomy" id="129140"/>
    <lineage>
        <taxon>Bacteria</taxon>
        <taxon>Pseudomonadati</taxon>
        <taxon>Pseudomonadota</taxon>
        <taxon>Gammaproteobacteria</taxon>
        <taxon>Pseudomonadales</taxon>
        <taxon>Pseudomonadaceae</taxon>
        <taxon>Pseudomonas</taxon>
    </lineage>
</organism>
<proteinExistence type="inferred from homology"/>
<dbReference type="InterPro" id="IPR042092">
    <property type="entry name" value="PsdUridine_s_RsuA/RluB/E/F_cat"/>
</dbReference>
<sequence length="243" mass="27662">MSRRSVDGLPLIDWYLHEGPLKWPFLFSDCQILMSRIQRPVSRRPVSNPAGAGRRVAKAPPAEPKLFLFNKPFDVLTQFSDEGGRATLKDFIKIPGIYPAGRLDRDSEGLLLLTNDGQLQARIADPKHKLAKTYWVQVEGEPTDEQLQQLRYGVQLNDGPTLPAEARQLQEPQLWPRNPPVRFRKSVPTSWLELVIKEGRNRQVRRMTAAVGLPTLRLVRVRIGDWTLEGLDQGQYREVAAKL</sequence>
<dbReference type="Pfam" id="PF00849">
    <property type="entry name" value="PseudoU_synth_2"/>
    <property type="match status" value="1"/>
</dbReference>